<comment type="caution">
    <text evidence="2">The sequence shown here is derived from an EMBL/GenBank/DDBJ whole genome shotgun (WGS) entry which is preliminary data.</text>
</comment>
<dbReference type="Pfam" id="PF08378">
    <property type="entry name" value="NERD"/>
    <property type="match status" value="1"/>
</dbReference>
<proteinExistence type="predicted"/>
<dbReference type="InterPro" id="IPR027417">
    <property type="entry name" value="P-loop_NTPase"/>
</dbReference>
<gene>
    <name evidence="2" type="primary">recD2_2</name>
    <name evidence="2" type="ORF">CLOACE_04710</name>
</gene>
<dbReference type="RefSeq" id="WP_070109441.1">
    <property type="nucleotide sequence ID" value="NZ_LZFO01000005.1"/>
</dbReference>
<dbReference type="GO" id="GO:0016787">
    <property type="term" value="F:hydrolase activity"/>
    <property type="evidence" value="ECO:0007669"/>
    <property type="project" value="UniProtKB-KW"/>
</dbReference>
<dbReference type="AlphaFoldDB" id="A0A1E8F1K5"/>
<dbReference type="Pfam" id="PF13245">
    <property type="entry name" value="AAA_19"/>
    <property type="match status" value="1"/>
</dbReference>
<dbReference type="STRING" id="1121290.CLAOCE_04710"/>
<dbReference type="InterPro" id="IPR011528">
    <property type="entry name" value="NERD"/>
</dbReference>
<dbReference type="PATRIC" id="fig|1121290.3.peg.477"/>
<organism evidence="2 3">
    <name type="scientific">Clostridium acetireducens DSM 10703</name>
    <dbReference type="NCBI Taxonomy" id="1121290"/>
    <lineage>
        <taxon>Bacteria</taxon>
        <taxon>Bacillati</taxon>
        <taxon>Bacillota</taxon>
        <taxon>Clostridia</taxon>
        <taxon>Eubacteriales</taxon>
        <taxon>Clostridiaceae</taxon>
        <taxon>Clostridium</taxon>
    </lineage>
</organism>
<keyword evidence="2" id="KW-0547">Nucleotide-binding</keyword>
<dbReference type="GO" id="GO:0003677">
    <property type="term" value="F:DNA binding"/>
    <property type="evidence" value="ECO:0007669"/>
    <property type="project" value="InterPro"/>
</dbReference>
<dbReference type="InterPro" id="IPR000212">
    <property type="entry name" value="DNA_helicase_UvrD/REP"/>
</dbReference>
<dbReference type="Gene3D" id="3.40.50.300">
    <property type="entry name" value="P-loop containing nucleotide triphosphate hydrolases"/>
    <property type="match status" value="2"/>
</dbReference>
<dbReference type="GO" id="GO:0043138">
    <property type="term" value="F:3'-5' DNA helicase activity"/>
    <property type="evidence" value="ECO:0007669"/>
    <property type="project" value="TreeGrafter"/>
</dbReference>
<dbReference type="GO" id="GO:0033202">
    <property type="term" value="C:DNA helicase complex"/>
    <property type="evidence" value="ECO:0007669"/>
    <property type="project" value="TreeGrafter"/>
</dbReference>
<keyword evidence="2" id="KW-0378">Hydrolase</keyword>
<accession>A0A1E8F1K5</accession>
<evidence type="ECO:0000259" key="1">
    <source>
        <dbReference type="Pfam" id="PF08378"/>
    </source>
</evidence>
<dbReference type="EMBL" id="LZFO01000005">
    <property type="protein sequence ID" value="OFI07066.1"/>
    <property type="molecule type" value="Genomic_DNA"/>
</dbReference>
<keyword evidence="2" id="KW-0347">Helicase</keyword>
<evidence type="ECO:0000313" key="2">
    <source>
        <dbReference type="EMBL" id="OFI07066.1"/>
    </source>
</evidence>
<dbReference type="PANTHER" id="PTHR11070:SF2">
    <property type="entry name" value="ATP-DEPENDENT DNA HELICASE SRS2"/>
    <property type="match status" value="1"/>
</dbReference>
<dbReference type="PANTHER" id="PTHR11070">
    <property type="entry name" value="UVRD / RECB / PCRA DNA HELICASE FAMILY MEMBER"/>
    <property type="match status" value="1"/>
</dbReference>
<keyword evidence="2" id="KW-0067">ATP-binding</keyword>
<keyword evidence="3" id="KW-1185">Reference proteome</keyword>
<dbReference type="GO" id="GO:0005524">
    <property type="term" value="F:ATP binding"/>
    <property type="evidence" value="ECO:0007669"/>
    <property type="project" value="InterPro"/>
</dbReference>
<reference evidence="2 3" key="1">
    <citation type="submission" date="2016-06" db="EMBL/GenBank/DDBJ databases">
        <title>Genome sequence of Clostridium acetireducens DSM 10703.</title>
        <authorList>
            <person name="Poehlein A."/>
            <person name="Fluechter S."/>
            <person name="Duerre P."/>
            <person name="Daniel R."/>
        </authorList>
    </citation>
    <scope>NUCLEOTIDE SEQUENCE [LARGE SCALE GENOMIC DNA]</scope>
    <source>
        <strain evidence="2 3">DSM 10703</strain>
    </source>
</reference>
<evidence type="ECO:0000313" key="3">
    <source>
        <dbReference type="Proteomes" id="UP000175744"/>
    </source>
</evidence>
<name>A0A1E8F1K5_9CLOT</name>
<dbReference type="OrthoDB" id="9787585at2"/>
<feature type="domain" description="NERD" evidence="1">
    <location>
        <begin position="21"/>
        <end position="114"/>
    </location>
</feature>
<dbReference type="SUPFAM" id="SSF52540">
    <property type="entry name" value="P-loop containing nucleoside triphosphate hydrolases"/>
    <property type="match status" value="1"/>
</dbReference>
<dbReference type="EC" id="3.6.4.12" evidence="2"/>
<dbReference type="Proteomes" id="UP000175744">
    <property type="component" value="Unassembled WGS sequence"/>
</dbReference>
<protein>
    <submittedName>
        <fullName evidence="2">ATP-dependent RecD-like DNA helicase</fullName>
        <ecNumber evidence="2">3.6.4.12</ecNumber>
    </submittedName>
</protein>
<dbReference type="GO" id="GO:0000725">
    <property type="term" value="P:recombinational repair"/>
    <property type="evidence" value="ECO:0007669"/>
    <property type="project" value="TreeGrafter"/>
</dbReference>
<dbReference type="GO" id="GO:0005829">
    <property type="term" value="C:cytosol"/>
    <property type="evidence" value="ECO:0007669"/>
    <property type="project" value="TreeGrafter"/>
</dbReference>
<sequence length="609" mass="72344">MALIYPKFDLIYSSNQTPTAGEICLLNFLYKNLDDSYEIYYQPLINGDNPDIILMRKNSGILIIEVKDWNLNSYTLDEQGNFIVNKECCIVKSPFKQVNEYKNKIYSLHSVELLNKLIEDKRAYGIVKCAVYFHNETEKHLRSFLGEKANKIYKNNGILTRDKLNRENLYSLLNRFYLTKRSYLFTEKIYKDIKRYLLPPMHKYEDGKHINYTARQKQLIKSNVSNQKIKGVAGSGKTLILARRAVEAYKRTKGKVLILTFNITLRNYIHDRLSEVREDFSWGNFVIDNYHNFIRTVLNNVGVPINIPRISNKKELNKYLEEKYFSNIGLFKESKDSIGRYSAIFIDEVQDYKKVWLDIIKEYFLNDNGEYVLFGDEKQNIYERDLEEDKKPKTNIPGRWKSLNESFRLKTNIATLAMEFQKNYFKGKYYIDDMKKVSIQTTLGDICHNIEYMYLENEDKENLEKMVNQCYSIFQEYSIHPNDICFTCGKIELLREVDYIIRNTKKEETETIFESKEEYEKLESEKRKNLLDKIRRSRKYNFWMNRGTVKLCTIHSFKGWEVKTLVLIIDSDTNLRDELIYTGITRAMDYLLIVNMGNEKYHNFFTSKV</sequence>